<dbReference type="InterPro" id="IPR006685">
    <property type="entry name" value="MscS_channel_2nd"/>
</dbReference>
<evidence type="ECO:0000256" key="2">
    <source>
        <dbReference type="ARBA" id="ARBA00022475"/>
    </source>
</evidence>
<feature type="chain" id="PRO_5022092068" evidence="8">
    <location>
        <begin position="32"/>
        <end position="1141"/>
    </location>
</feature>
<evidence type="ECO:0000259" key="10">
    <source>
        <dbReference type="Pfam" id="PF12794"/>
    </source>
</evidence>
<keyword evidence="4 7" id="KW-1133">Transmembrane helix</keyword>
<name>A0A517NEG1_9BACT</name>
<protein>
    <submittedName>
        <fullName evidence="11">Miniconductance mechanosensitive channel MscM</fullName>
    </submittedName>
</protein>
<evidence type="ECO:0000256" key="5">
    <source>
        <dbReference type="ARBA" id="ARBA00023136"/>
    </source>
</evidence>
<evidence type="ECO:0000313" key="11">
    <source>
        <dbReference type="EMBL" id="QDT05502.1"/>
    </source>
</evidence>
<evidence type="ECO:0000256" key="4">
    <source>
        <dbReference type="ARBA" id="ARBA00022989"/>
    </source>
</evidence>
<dbReference type="EMBL" id="CP036525">
    <property type="protein sequence ID" value="QDT05502.1"/>
    <property type="molecule type" value="Genomic_DNA"/>
</dbReference>
<proteinExistence type="predicted"/>
<keyword evidence="2" id="KW-1003">Cell membrane</keyword>
<feature type="transmembrane region" description="Helical" evidence="7">
    <location>
        <begin position="935"/>
        <end position="951"/>
    </location>
</feature>
<feature type="transmembrane region" description="Helical" evidence="7">
    <location>
        <begin position="703"/>
        <end position="726"/>
    </location>
</feature>
<feature type="compositionally biased region" description="Polar residues" evidence="6">
    <location>
        <begin position="172"/>
        <end position="192"/>
    </location>
</feature>
<feature type="transmembrane region" description="Helical" evidence="7">
    <location>
        <begin position="908"/>
        <end position="929"/>
    </location>
</feature>
<feature type="transmembrane region" description="Helical" evidence="7">
    <location>
        <begin position="662"/>
        <end position="682"/>
    </location>
</feature>
<feature type="domain" description="Mechanosensitive ion channel MscS" evidence="9">
    <location>
        <begin position="953"/>
        <end position="1018"/>
    </location>
</feature>
<feature type="region of interest" description="Disordered" evidence="6">
    <location>
        <begin position="1111"/>
        <end position="1141"/>
    </location>
</feature>
<dbReference type="SUPFAM" id="SSF50182">
    <property type="entry name" value="Sm-like ribonucleoproteins"/>
    <property type="match status" value="1"/>
</dbReference>
<feature type="signal peptide" evidence="8">
    <location>
        <begin position="1"/>
        <end position="31"/>
    </location>
</feature>
<gene>
    <name evidence="11" type="primary">mscM</name>
    <name evidence="11" type="ORF">K227x_39020</name>
</gene>
<feature type="transmembrane region" description="Helical" evidence="7">
    <location>
        <begin position="732"/>
        <end position="752"/>
    </location>
</feature>
<dbReference type="Gene3D" id="2.30.30.60">
    <property type="match status" value="1"/>
</dbReference>
<feature type="transmembrane region" description="Helical" evidence="7">
    <location>
        <begin position="547"/>
        <end position="573"/>
    </location>
</feature>
<dbReference type="GO" id="GO:0005886">
    <property type="term" value="C:plasma membrane"/>
    <property type="evidence" value="ECO:0007669"/>
    <property type="project" value="UniProtKB-SubCell"/>
</dbReference>
<evidence type="ECO:0000256" key="6">
    <source>
        <dbReference type="SAM" id="MobiDB-lite"/>
    </source>
</evidence>
<dbReference type="InterPro" id="IPR052702">
    <property type="entry name" value="MscS-like_channel"/>
</dbReference>
<keyword evidence="5 7" id="KW-0472">Membrane</keyword>
<feature type="compositionally biased region" description="Low complexity" evidence="6">
    <location>
        <begin position="118"/>
        <end position="168"/>
    </location>
</feature>
<feature type="region of interest" description="Disordered" evidence="6">
    <location>
        <begin position="117"/>
        <end position="214"/>
    </location>
</feature>
<feature type="domain" description="Mechanosensitive ion channel inner membrane" evidence="10">
    <location>
        <begin position="508"/>
        <end position="746"/>
    </location>
</feature>
<keyword evidence="3 7" id="KW-0812">Transmembrane</keyword>
<feature type="compositionally biased region" description="Basic residues" evidence="6">
    <location>
        <begin position="1129"/>
        <end position="1141"/>
    </location>
</feature>
<dbReference type="AlphaFoldDB" id="A0A517NEG1"/>
<keyword evidence="8" id="KW-0732">Signal</keyword>
<dbReference type="InterPro" id="IPR025692">
    <property type="entry name" value="MscS_IM_dom1"/>
</dbReference>
<feature type="transmembrane region" description="Helical" evidence="7">
    <location>
        <begin position="507"/>
        <end position="526"/>
    </location>
</feature>
<sequence precursor="true">MPRLGGNLHFAGYPRAAACPVWTWLMMAAIAASTCAVTATAQNITYSAPYSSTVYPSSSYPSSSYPSSSYPSQSYPSSSYPVTSYPSSSYPTNSYPSSGYVSGQSVIIESSPTVITGSSYPTSSYPSNSYPSTSYPATNHTSSGTTTNTSSSSLPQHGSSSQTTSTKSTDSRMQIPTLQPRTASTANDQSKSQADDGESPFRHNNAFRRDADSMDEADAQLISNRILPARSRYPINRGLEYDRQPENYLSPYRISMIQAARESANRFRQYAQTASPIAADVADQNAAFADQWAELATTYGELATRVTDAQNDLDSTSRDFDDVTAKITHYGLTPTVGMLLRHKKDQLAQWRVNDSMTLLAGGELSRSRQRQLEIEMVRYDGSDPAIESEEILKQAGLDPTHASRQLLLGDVQDLLRQRYHWVNSLRQGYQDYQQKLGELDSATTAAAQLTAEYQTLINRHITWIRSDEPLGFSDLSKIKGGLSALFDSRRSEAFGFSFGRKWNDNPIAGLGLMLSFILIFFARWRAKSWLVSIGARKRLEDASDSTRKLVAGILTILVAIAIPGQLYAIAYWLGSGIVSESTLNASTAIYAAALVAWFIEIPRQLLRNLGYIHKHVAVELPRRERASTYLSVIGFGLVLSAYLITLTGLIDHGMWRGSLTRFAFIATMMLVTWTFHLALRPTGGFLEPMIAKFGGAVIHRVRVLIYLAGIGFPLAMIGLSTLGYGFTANELIMRAIISMACMLTAATLWPGVKILSARAWHALTGAGPKSPSKDEYGTIPSQDEAHVTGALGEHFLELKHHLAFLCQCTLVVLAVVCFAWLWIDVFPNARMGNPVVWTIQDTVTQSALDATGQTTTHSITEETPITALHLLLAAATLFVAFQLAKLLPALFDALVLQRVSFDEGMEHFSLVLGRFLLFGVGCLVASNLVGIRWQTIQWLAVGLTIGLGFGLQDMVRNLFGGLIVLFEKPARLGDFISVGKVTGRIAAQKLRTTVLSDDEGREVIIPNKNFVSEEVVNWMGAGRLNVIPIEVAVTRDERPADICRLLYELVLEQDDVLLTPAPQATLVCIGQRSQRIEVRAWIEEGQDAHRFRDSLLTVTRRFLEERKLLAKNQPTQPSIHEAGDEPRRSPFHPKNARKRSA</sequence>
<dbReference type="KEGG" id="rlc:K227x_39020"/>
<evidence type="ECO:0000256" key="3">
    <source>
        <dbReference type="ARBA" id="ARBA00022692"/>
    </source>
</evidence>
<accession>A0A517NEG1</accession>
<reference evidence="11 12" key="1">
    <citation type="submission" date="2019-02" db="EMBL/GenBank/DDBJ databases">
        <title>Deep-cultivation of Planctomycetes and their phenomic and genomic characterization uncovers novel biology.</title>
        <authorList>
            <person name="Wiegand S."/>
            <person name="Jogler M."/>
            <person name="Boedeker C."/>
            <person name="Pinto D."/>
            <person name="Vollmers J."/>
            <person name="Rivas-Marin E."/>
            <person name="Kohn T."/>
            <person name="Peeters S.H."/>
            <person name="Heuer A."/>
            <person name="Rast P."/>
            <person name="Oberbeckmann S."/>
            <person name="Bunk B."/>
            <person name="Jeske O."/>
            <person name="Meyerdierks A."/>
            <person name="Storesund J.E."/>
            <person name="Kallscheuer N."/>
            <person name="Luecker S."/>
            <person name="Lage O.M."/>
            <person name="Pohl T."/>
            <person name="Merkel B.J."/>
            <person name="Hornburger P."/>
            <person name="Mueller R.-W."/>
            <person name="Bruemmer F."/>
            <person name="Labrenz M."/>
            <person name="Spormann A.M."/>
            <person name="Op den Camp H."/>
            <person name="Overmann J."/>
            <person name="Amann R."/>
            <person name="Jetten M.S.M."/>
            <person name="Mascher T."/>
            <person name="Medema M.H."/>
            <person name="Devos D.P."/>
            <person name="Kaster A.-K."/>
            <person name="Ovreas L."/>
            <person name="Rohde M."/>
            <person name="Galperin M.Y."/>
            <person name="Jogler C."/>
        </authorList>
    </citation>
    <scope>NUCLEOTIDE SEQUENCE [LARGE SCALE GENOMIC DNA]</scope>
    <source>
        <strain evidence="11 12">K22_7</strain>
    </source>
</reference>
<feature type="transmembrane region" description="Helical" evidence="7">
    <location>
        <begin position="627"/>
        <end position="650"/>
    </location>
</feature>
<dbReference type="PANTHER" id="PTHR30347:SF1">
    <property type="entry name" value="MECHANOSENSITIVE CHANNEL MSCK"/>
    <property type="match status" value="1"/>
</dbReference>
<comment type="subcellular location">
    <subcellularLocation>
        <location evidence="1">Cell membrane</location>
        <topology evidence="1">Multi-pass membrane protein</topology>
    </subcellularLocation>
</comment>
<feature type="transmembrane region" description="Helical" evidence="7">
    <location>
        <begin position="802"/>
        <end position="823"/>
    </location>
</feature>
<evidence type="ECO:0000256" key="7">
    <source>
        <dbReference type="SAM" id="Phobius"/>
    </source>
</evidence>
<dbReference type="GO" id="GO:0008381">
    <property type="term" value="F:mechanosensitive monoatomic ion channel activity"/>
    <property type="evidence" value="ECO:0007669"/>
    <property type="project" value="UniProtKB-ARBA"/>
</dbReference>
<dbReference type="InterPro" id="IPR010920">
    <property type="entry name" value="LSM_dom_sf"/>
</dbReference>
<dbReference type="Pfam" id="PF12794">
    <property type="entry name" value="MscS_TM"/>
    <property type="match status" value="1"/>
</dbReference>
<organism evidence="11 12">
    <name type="scientific">Rubripirellula lacrimiformis</name>
    <dbReference type="NCBI Taxonomy" id="1930273"/>
    <lineage>
        <taxon>Bacteria</taxon>
        <taxon>Pseudomonadati</taxon>
        <taxon>Planctomycetota</taxon>
        <taxon>Planctomycetia</taxon>
        <taxon>Pirellulales</taxon>
        <taxon>Pirellulaceae</taxon>
        <taxon>Rubripirellula</taxon>
    </lineage>
</organism>
<dbReference type="Pfam" id="PF00924">
    <property type="entry name" value="MS_channel_2nd"/>
    <property type="match status" value="1"/>
</dbReference>
<evidence type="ECO:0000259" key="9">
    <source>
        <dbReference type="Pfam" id="PF00924"/>
    </source>
</evidence>
<evidence type="ECO:0000313" key="12">
    <source>
        <dbReference type="Proteomes" id="UP000318538"/>
    </source>
</evidence>
<dbReference type="Gene3D" id="1.10.287.1260">
    <property type="match status" value="1"/>
</dbReference>
<dbReference type="PANTHER" id="PTHR30347">
    <property type="entry name" value="POTASSIUM CHANNEL RELATED"/>
    <property type="match status" value="1"/>
</dbReference>
<dbReference type="Proteomes" id="UP000318538">
    <property type="component" value="Chromosome"/>
</dbReference>
<feature type="transmembrane region" description="Helical" evidence="7">
    <location>
        <begin position="870"/>
        <end position="896"/>
    </location>
</feature>
<evidence type="ECO:0000256" key="1">
    <source>
        <dbReference type="ARBA" id="ARBA00004651"/>
    </source>
</evidence>
<dbReference type="SUPFAM" id="SSF82689">
    <property type="entry name" value="Mechanosensitive channel protein MscS (YggB), C-terminal domain"/>
    <property type="match status" value="1"/>
</dbReference>
<dbReference type="InterPro" id="IPR023408">
    <property type="entry name" value="MscS_beta-dom_sf"/>
</dbReference>
<keyword evidence="12" id="KW-1185">Reference proteome</keyword>
<dbReference type="InterPro" id="IPR011066">
    <property type="entry name" value="MscS_channel_C_sf"/>
</dbReference>
<evidence type="ECO:0000256" key="8">
    <source>
        <dbReference type="SAM" id="SignalP"/>
    </source>
</evidence>